<evidence type="ECO:0000256" key="1">
    <source>
        <dbReference type="SAM" id="SignalP"/>
    </source>
</evidence>
<dbReference type="NCBIfam" id="TIGR03519">
    <property type="entry name" value="T9SS_PorP_fam"/>
    <property type="match status" value="1"/>
</dbReference>
<dbReference type="EMBL" id="CP096829">
    <property type="protein sequence ID" value="UPZ13631.1"/>
    <property type="molecule type" value="Genomic_DNA"/>
</dbReference>
<evidence type="ECO:0000313" key="2">
    <source>
        <dbReference type="EMBL" id="UPZ13631.1"/>
    </source>
</evidence>
<reference evidence="2 3" key="1">
    <citation type="submission" date="2022-04" db="EMBL/GenBank/DDBJ databases">
        <authorList>
            <person name="Ra J.-S."/>
            <person name="Kim S.-B."/>
        </authorList>
    </citation>
    <scope>NUCLEOTIDE SEQUENCE [LARGE SCALE GENOMIC DNA]</scope>
    <source>
        <strain evidence="2 3">MMS21-Er5</strain>
    </source>
</reference>
<feature type="chain" id="PRO_5046014595" evidence="1">
    <location>
        <begin position="19"/>
        <end position="308"/>
    </location>
</feature>
<gene>
    <name evidence="2" type="ORF">M0M44_12825</name>
</gene>
<feature type="signal peptide" evidence="1">
    <location>
        <begin position="1"/>
        <end position="18"/>
    </location>
</feature>
<dbReference type="RefSeq" id="WP_248726001.1">
    <property type="nucleotide sequence ID" value="NZ_CP096829.1"/>
</dbReference>
<name>A0ABY4LPW3_9FLAO</name>
<sequence length="308" mass="34226">MKKIILLINFLLYLSVSAQQDPEYTHYMYNMSVVNPAYATGVPAMMNFGGLYRTQWVGAYGAPKTFTFFGHTAINDKIEAGISFLSDDIGDGAKKENNVYADFAYVLKLGGKNKLSLGLKAGFSSMQSNFNGFRFTDPQTDIAFSENINATKPNIGVGAYYFRDNLYVGLSAPNLLKSKYIEEKSGVNAFGSEEIHTFLTAGYVFQLNNALKLKPAFMSKFVKGAPITLDVSANVLYNEKFEFGASYRIDDSVSALFNINVTPTLRVGYAYDYTLTNFGQFNSGTHEIMLLFDLDLLGKGFDKSPRFF</sequence>
<organism evidence="2 3">
    <name type="scientific">Flavobacterium humidisoli</name>
    <dbReference type="NCBI Taxonomy" id="2937442"/>
    <lineage>
        <taxon>Bacteria</taxon>
        <taxon>Pseudomonadati</taxon>
        <taxon>Bacteroidota</taxon>
        <taxon>Flavobacteriia</taxon>
        <taxon>Flavobacteriales</taxon>
        <taxon>Flavobacteriaceae</taxon>
        <taxon>Flavobacterium</taxon>
    </lineage>
</organism>
<dbReference type="InterPro" id="IPR019861">
    <property type="entry name" value="PorP/SprF_Bacteroidetes"/>
</dbReference>
<evidence type="ECO:0000313" key="3">
    <source>
        <dbReference type="Proteomes" id="UP000829998"/>
    </source>
</evidence>
<proteinExistence type="predicted"/>
<dbReference type="Pfam" id="PF11751">
    <property type="entry name" value="PorP_SprF"/>
    <property type="match status" value="1"/>
</dbReference>
<dbReference type="Proteomes" id="UP000829998">
    <property type="component" value="Chromosome"/>
</dbReference>
<protein>
    <submittedName>
        <fullName evidence="2">Type IX secretion system membrane protein PorP/SprF</fullName>
    </submittedName>
</protein>
<keyword evidence="3" id="KW-1185">Reference proteome</keyword>
<keyword evidence="1" id="KW-0732">Signal</keyword>
<accession>A0ABY4LPW3</accession>